<dbReference type="GO" id="GO:0008305">
    <property type="term" value="C:integrin complex"/>
    <property type="evidence" value="ECO:0007669"/>
    <property type="project" value="InterPro"/>
</dbReference>
<dbReference type="PANTHER" id="PTHR23221:SF7">
    <property type="entry name" value="PHOSPHATIDYLINOSITOL-GLYCAN-SPECIFIC PHOSPHOLIPASE D"/>
    <property type="match status" value="1"/>
</dbReference>
<dbReference type="AlphaFoldDB" id="A0A1G7FLD2"/>
<dbReference type="PANTHER" id="PTHR23221">
    <property type="entry name" value="GLYCOSYLPHOSPHATIDYLINOSITOL PHOSPHOLIPASE D"/>
    <property type="match status" value="1"/>
</dbReference>
<feature type="compositionally biased region" description="Polar residues" evidence="5">
    <location>
        <begin position="299"/>
        <end position="315"/>
    </location>
</feature>
<dbReference type="Pfam" id="PF01839">
    <property type="entry name" value="FG-GAP"/>
    <property type="match status" value="3"/>
</dbReference>
<dbReference type="Proteomes" id="UP000198614">
    <property type="component" value="Unassembled WGS sequence"/>
</dbReference>
<reference evidence="7 8" key="1">
    <citation type="submission" date="2016-10" db="EMBL/GenBank/DDBJ databases">
        <authorList>
            <person name="de Groot N.N."/>
        </authorList>
    </citation>
    <scope>NUCLEOTIDE SEQUENCE [LARGE SCALE GENOMIC DNA]</scope>
    <source>
        <strain evidence="7 8">CGMCC 4.1859</strain>
    </source>
</reference>
<keyword evidence="1 6" id="KW-0732">Signal</keyword>
<protein>
    <submittedName>
        <fullName evidence="7">Repeat domain-containing protein</fullName>
    </submittedName>
</protein>
<accession>A0A1G7FLD2</accession>
<feature type="signal peptide" evidence="6">
    <location>
        <begin position="1"/>
        <end position="29"/>
    </location>
</feature>
<evidence type="ECO:0000256" key="1">
    <source>
        <dbReference type="ARBA" id="ARBA00022729"/>
    </source>
</evidence>
<dbReference type="InterPro" id="IPR013517">
    <property type="entry name" value="FG-GAP"/>
</dbReference>
<evidence type="ECO:0000256" key="2">
    <source>
        <dbReference type="ARBA" id="ARBA00022737"/>
    </source>
</evidence>
<dbReference type="SMART" id="SM00191">
    <property type="entry name" value="Int_alpha"/>
    <property type="match status" value="4"/>
</dbReference>
<keyword evidence="3" id="KW-0378">Hydrolase</keyword>
<evidence type="ECO:0000313" key="7">
    <source>
        <dbReference type="EMBL" id="SDE76465.1"/>
    </source>
</evidence>
<evidence type="ECO:0000313" key="8">
    <source>
        <dbReference type="Proteomes" id="UP000198614"/>
    </source>
</evidence>
<dbReference type="EMBL" id="FNAX01000003">
    <property type="protein sequence ID" value="SDE76465.1"/>
    <property type="molecule type" value="Genomic_DNA"/>
</dbReference>
<keyword evidence="4" id="KW-0325">Glycoprotein</keyword>
<gene>
    <name evidence="7" type="ORF">SAMN05216260_103426</name>
</gene>
<dbReference type="GO" id="GO:0016787">
    <property type="term" value="F:hydrolase activity"/>
    <property type="evidence" value="ECO:0007669"/>
    <property type="project" value="UniProtKB-KW"/>
</dbReference>
<dbReference type="PRINTS" id="PR01185">
    <property type="entry name" value="INTEGRINA"/>
</dbReference>
<evidence type="ECO:0000256" key="5">
    <source>
        <dbReference type="SAM" id="MobiDB-lite"/>
    </source>
</evidence>
<dbReference type="PROSITE" id="PS51470">
    <property type="entry name" value="FG_GAP"/>
    <property type="match status" value="2"/>
</dbReference>
<feature type="chain" id="PRO_5038466823" evidence="6">
    <location>
        <begin position="30"/>
        <end position="448"/>
    </location>
</feature>
<name>A0A1G7FLD2_9ACTN</name>
<evidence type="ECO:0000256" key="3">
    <source>
        <dbReference type="ARBA" id="ARBA00022801"/>
    </source>
</evidence>
<dbReference type="SUPFAM" id="SSF69318">
    <property type="entry name" value="Integrin alpha N-terminal domain"/>
    <property type="match status" value="1"/>
</dbReference>
<evidence type="ECO:0000256" key="6">
    <source>
        <dbReference type="SAM" id="SignalP"/>
    </source>
</evidence>
<dbReference type="InterPro" id="IPR000413">
    <property type="entry name" value="Integrin_alpha"/>
</dbReference>
<dbReference type="Pfam" id="PF13517">
    <property type="entry name" value="FG-GAP_3"/>
    <property type="match status" value="1"/>
</dbReference>
<dbReference type="Gene3D" id="2.130.10.130">
    <property type="entry name" value="Integrin alpha, N-terminal"/>
    <property type="match status" value="2"/>
</dbReference>
<dbReference type="InterPro" id="IPR013519">
    <property type="entry name" value="Int_alpha_beta-p"/>
</dbReference>
<evidence type="ECO:0000256" key="4">
    <source>
        <dbReference type="ARBA" id="ARBA00023180"/>
    </source>
</evidence>
<feature type="region of interest" description="Disordered" evidence="5">
    <location>
        <begin position="299"/>
        <end position="324"/>
    </location>
</feature>
<proteinExistence type="predicted"/>
<keyword evidence="2" id="KW-0677">Repeat</keyword>
<dbReference type="GO" id="GO:0007155">
    <property type="term" value="P:cell adhesion"/>
    <property type="evidence" value="ECO:0007669"/>
    <property type="project" value="InterPro"/>
</dbReference>
<sequence length="448" mass="45366">MRHTRALLLAAPLVAGLLSPLTLTAPASAAPAAHGDDFDGDGYRDYAAPSYDSLGGGVRVTFGTATGPGTRTQYIDQSSSGVPGADEADDMFGEVRAAADLDGDGYGDLVVAARGEDVSGREDQGAVTVLWGGAKGLEGGTTIPGKAPKQSYGYMGDDLATGDFDGDGKQDLALVNAGKTYVYRGPITRSGTTGSVTTLDKTGFDSSHLIAGKVDRDAKTDLVIVGAAFSGTRETADAWFVKGGKTLTPGPSLQVNSGTEGGGDGVIADFDKDGYGDIAVGTPGWSGYKGRVTLWYGSSSGPSTSARITQSTSDVAGTPEPDDSFGASVSAGDVDGDGYQDLAVGVYGEAIGDVAYAGGVHLLRGGSSGVTGKKSQWFARNTAGVPGAVEGDDSFGATVRLRDTDRDGHADLWVHGMYGGLRLPGATSGLTTTGIAEVGSDLVEGFLQ</sequence>
<dbReference type="OrthoDB" id="9815928at2"/>
<organism evidence="7 8">
    <name type="scientific">Streptomyces griseoaurantiacus</name>
    <dbReference type="NCBI Taxonomy" id="68213"/>
    <lineage>
        <taxon>Bacteria</taxon>
        <taxon>Bacillati</taxon>
        <taxon>Actinomycetota</taxon>
        <taxon>Actinomycetes</taxon>
        <taxon>Kitasatosporales</taxon>
        <taxon>Streptomycetaceae</taxon>
        <taxon>Streptomyces</taxon>
        <taxon>Streptomyces aurantiacus group</taxon>
    </lineage>
</organism>
<dbReference type="InterPro" id="IPR028994">
    <property type="entry name" value="Integrin_alpha_N"/>
</dbReference>